<name>A0A8S5UBR2_9CAUD</name>
<protein>
    <submittedName>
        <fullName evidence="2">Uncharacterized protein</fullName>
    </submittedName>
</protein>
<organism evidence="2">
    <name type="scientific">Podoviridae sp. ctZkC8</name>
    <dbReference type="NCBI Taxonomy" id="2825259"/>
    <lineage>
        <taxon>Viruses</taxon>
        <taxon>Duplodnaviria</taxon>
        <taxon>Heunggongvirae</taxon>
        <taxon>Uroviricota</taxon>
        <taxon>Caudoviricetes</taxon>
    </lineage>
</organism>
<feature type="compositionally biased region" description="Pro residues" evidence="1">
    <location>
        <begin position="198"/>
        <end position="211"/>
    </location>
</feature>
<sequence>MGNLIKGSELGAYKTIAMSVGVASKENRNGVKSRFLVLVVRDEDSAAAKSKRIIFWDEDVPGLIDKIKPFTAPNPNPVTKGFDVDMNAMNAAENAADFADYLRFPGMIEEQYELSKGPCYANDADGNRILDAAGNPVVRSTISVLTQVKFIMPDGSMKYFSGMDPYSTGARMESRFWREAVNATSAQSEGVVGAPDIPENPAPQAPPTSPF</sequence>
<feature type="region of interest" description="Disordered" evidence="1">
    <location>
        <begin position="187"/>
        <end position="211"/>
    </location>
</feature>
<reference evidence="2" key="1">
    <citation type="journal article" date="2021" name="Proc. Natl. Acad. Sci. U.S.A.">
        <title>A Catalog of Tens of Thousands of Viruses from Human Metagenomes Reveals Hidden Associations with Chronic Diseases.</title>
        <authorList>
            <person name="Tisza M.J."/>
            <person name="Buck C.B."/>
        </authorList>
    </citation>
    <scope>NUCLEOTIDE SEQUENCE</scope>
    <source>
        <strain evidence="2">CtZkC8</strain>
    </source>
</reference>
<accession>A0A8S5UBR2</accession>
<evidence type="ECO:0000313" key="2">
    <source>
        <dbReference type="EMBL" id="DAF91867.1"/>
    </source>
</evidence>
<proteinExistence type="predicted"/>
<dbReference type="EMBL" id="BK016062">
    <property type="protein sequence ID" value="DAF91867.1"/>
    <property type="molecule type" value="Genomic_DNA"/>
</dbReference>
<evidence type="ECO:0000256" key="1">
    <source>
        <dbReference type="SAM" id="MobiDB-lite"/>
    </source>
</evidence>